<proteinExistence type="predicted"/>
<dbReference type="CDD" id="cd22231">
    <property type="entry name" value="RHH_NikR_HicB-like"/>
    <property type="match status" value="1"/>
</dbReference>
<dbReference type="InterPro" id="IPR010985">
    <property type="entry name" value="Ribbon_hlx_hlx"/>
</dbReference>
<dbReference type="eggNOG" id="COG0864">
    <property type="taxonomic scope" value="Bacteria"/>
</dbReference>
<evidence type="ECO:0000313" key="3">
    <source>
        <dbReference type="Proteomes" id="UP000001683"/>
    </source>
</evidence>
<evidence type="ECO:0000313" key="2">
    <source>
        <dbReference type="EMBL" id="ACB83906.1"/>
    </source>
</evidence>
<dbReference type="HOGENOM" id="CLU_172321_0_1_9"/>
<feature type="domain" description="Ribbon-helix-helix protein CopG" evidence="1">
    <location>
        <begin position="6"/>
        <end position="44"/>
    </location>
</feature>
<dbReference type="STRING" id="457570.Nther_0308"/>
<evidence type="ECO:0000259" key="1">
    <source>
        <dbReference type="Pfam" id="PF01402"/>
    </source>
</evidence>
<dbReference type="InParanoid" id="B2A572"/>
<reference evidence="2 3" key="1">
    <citation type="submission" date="2008-04" db="EMBL/GenBank/DDBJ databases">
        <title>Complete sequence of chromosome of Natranaerobius thermophilus JW/NM-WN-LF.</title>
        <authorList>
            <consortium name="US DOE Joint Genome Institute"/>
            <person name="Copeland A."/>
            <person name="Lucas S."/>
            <person name="Lapidus A."/>
            <person name="Glavina del Rio T."/>
            <person name="Dalin E."/>
            <person name="Tice H."/>
            <person name="Bruce D."/>
            <person name="Goodwin L."/>
            <person name="Pitluck S."/>
            <person name="Chertkov O."/>
            <person name="Brettin T."/>
            <person name="Detter J.C."/>
            <person name="Han C."/>
            <person name="Kuske C.R."/>
            <person name="Schmutz J."/>
            <person name="Larimer F."/>
            <person name="Land M."/>
            <person name="Hauser L."/>
            <person name="Kyrpides N."/>
            <person name="Lykidis A."/>
            <person name="Mesbah N.M."/>
            <person name="Wiegel J."/>
        </authorList>
    </citation>
    <scope>NUCLEOTIDE SEQUENCE [LARGE SCALE GENOMIC DNA]</scope>
    <source>
        <strain evidence="3">ATCC BAA-1301 / DSM 18059 / JW/NM-WN-LF</strain>
    </source>
</reference>
<accession>B2A572</accession>
<sequence length="90" mass="10475">MSKTERIMISLPENLLEEIDGIVSNEQCSRSEFVRKAMRLYIEERRKREIRERMQKGYQEMASINLEIANEALEAENEANQLAEDIVSGV</sequence>
<organism evidence="2 3">
    <name type="scientific">Natranaerobius thermophilus (strain ATCC BAA-1301 / DSM 18059 / JW/NM-WN-LF)</name>
    <dbReference type="NCBI Taxonomy" id="457570"/>
    <lineage>
        <taxon>Bacteria</taxon>
        <taxon>Bacillati</taxon>
        <taxon>Bacillota</taxon>
        <taxon>Clostridia</taxon>
        <taxon>Natranaerobiales</taxon>
        <taxon>Natranaerobiaceae</taxon>
        <taxon>Natranaerobius</taxon>
    </lineage>
</organism>
<dbReference type="EMBL" id="CP001034">
    <property type="protein sequence ID" value="ACB83906.1"/>
    <property type="molecule type" value="Genomic_DNA"/>
</dbReference>
<dbReference type="GO" id="GO:0006355">
    <property type="term" value="P:regulation of DNA-templated transcription"/>
    <property type="evidence" value="ECO:0007669"/>
    <property type="project" value="InterPro"/>
</dbReference>
<dbReference type="KEGG" id="nth:Nther_0308"/>
<reference evidence="2 3" key="2">
    <citation type="journal article" date="2011" name="J. Bacteriol.">
        <title>Complete genome sequence of the anaerobic, halophilic alkalithermophile Natranaerobius thermophilus JW/NM-WN-LF.</title>
        <authorList>
            <person name="Zhao B."/>
            <person name="Mesbah N.M."/>
            <person name="Dalin E."/>
            <person name="Goodwin L."/>
            <person name="Nolan M."/>
            <person name="Pitluck S."/>
            <person name="Chertkov O."/>
            <person name="Brettin T.S."/>
            <person name="Han J."/>
            <person name="Larimer F.W."/>
            <person name="Land M.L."/>
            <person name="Hauser L."/>
            <person name="Kyrpides N."/>
            <person name="Wiegel J."/>
        </authorList>
    </citation>
    <scope>NUCLEOTIDE SEQUENCE [LARGE SCALE GENOMIC DNA]</scope>
    <source>
        <strain evidence="3">ATCC BAA-1301 / DSM 18059 / JW/NM-WN-LF</strain>
    </source>
</reference>
<dbReference type="Pfam" id="PF01402">
    <property type="entry name" value="RHH_1"/>
    <property type="match status" value="1"/>
</dbReference>
<dbReference type="Proteomes" id="UP000001683">
    <property type="component" value="Chromosome"/>
</dbReference>
<dbReference type="Gene3D" id="1.10.1220.10">
    <property type="entry name" value="Met repressor-like"/>
    <property type="match status" value="1"/>
</dbReference>
<dbReference type="FunCoup" id="B2A572">
    <property type="interactions" value="60"/>
</dbReference>
<dbReference type="SUPFAM" id="SSF47598">
    <property type="entry name" value="Ribbon-helix-helix"/>
    <property type="match status" value="1"/>
</dbReference>
<keyword evidence="3" id="KW-1185">Reference proteome</keyword>
<name>B2A572_NATTJ</name>
<gene>
    <name evidence="2" type="ordered locus">Nther_0308</name>
</gene>
<dbReference type="InterPro" id="IPR013321">
    <property type="entry name" value="Arc_rbn_hlx_hlx"/>
</dbReference>
<dbReference type="AlphaFoldDB" id="B2A572"/>
<dbReference type="InterPro" id="IPR002145">
    <property type="entry name" value="CopG"/>
</dbReference>
<protein>
    <submittedName>
        <fullName evidence="2">Transcriptional regulator, CopG family</fullName>
    </submittedName>
</protein>